<proteinExistence type="predicted"/>
<keyword evidence="4" id="KW-1185">Reference proteome</keyword>
<reference evidence="4" key="1">
    <citation type="journal article" date="2019" name="Int. J. Syst. Evol. Microbiol.">
        <title>The Global Catalogue of Microorganisms (GCM) 10K type strain sequencing project: providing services to taxonomists for standard genome sequencing and annotation.</title>
        <authorList>
            <consortium name="The Broad Institute Genomics Platform"/>
            <consortium name="The Broad Institute Genome Sequencing Center for Infectious Disease"/>
            <person name="Wu L."/>
            <person name="Ma J."/>
        </authorList>
    </citation>
    <scope>NUCLEOTIDE SEQUENCE [LARGE SCALE GENOMIC DNA]</scope>
    <source>
        <strain evidence="4">IBRC-M 10813</strain>
    </source>
</reference>
<gene>
    <name evidence="3" type="ORF">ACFOUO_12585</name>
</gene>
<feature type="transmembrane region" description="Helical" evidence="1">
    <location>
        <begin position="12"/>
        <end position="31"/>
    </location>
</feature>
<feature type="domain" description="DUF4395" evidence="2">
    <location>
        <begin position="6"/>
        <end position="128"/>
    </location>
</feature>
<evidence type="ECO:0000313" key="4">
    <source>
        <dbReference type="Proteomes" id="UP001595843"/>
    </source>
</evidence>
<keyword evidence="1" id="KW-0472">Membrane</keyword>
<evidence type="ECO:0000256" key="1">
    <source>
        <dbReference type="SAM" id="Phobius"/>
    </source>
</evidence>
<sequence length="139" mass="16130">MKNGIPLPLVRMNQWFQVIAVLLALSLKQYWLLSIPLAFGLWSLFFRQNPLFLLARPLLRKPISQYPMEDPDQQRFNQMIAVICLALSLLGFALGWRIFGYTFAILVATAALIAILGFCVGCFLRYRYLQWKYQRNRAG</sequence>
<dbReference type="RefSeq" id="WP_380705443.1">
    <property type="nucleotide sequence ID" value="NZ_JBHSAP010000015.1"/>
</dbReference>
<keyword evidence="1" id="KW-1133">Transmembrane helix</keyword>
<dbReference type="InterPro" id="IPR025508">
    <property type="entry name" value="DUF4395"/>
</dbReference>
<feature type="transmembrane region" description="Helical" evidence="1">
    <location>
        <begin position="80"/>
        <end position="99"/>
    </location>
</feature>
<protein>
    <submittedName>
        <fullName evidence="3">DUF4395 domain-containing protein</fullName>
    </submittedName>
</protein>
<dbReference type="PIRSF" id="PIRSF030042">
    <property type="entry name" value="UCP030042"/>
    <property type="match status" value="1"/>
</dbReference>
<name>A0ABV8JIN0_9BACL</name>
<comment type="caution">
    <text evidence="3">The sequence shown here is derived from an EMBL/GenBank/DDBJ whole genome shotgun (WGS) entry which is preliminary data.</text>
</comment>
<evidence type="ECO:0000313" key="3">
    <source>
        <dbReference type="EMBL" id="MFC4077635.1"/>
    </source>
</evidence>
<accession>A0ABV8JIN0</accession>
<dbReference type="InterPro" id="IPR016942">
    <property type="entry name" value="UCP030042"/>
</dbReference>
<dbReference type="Proteomes" id="UP001595843">
    <property type="component" value="Unassembled WGS sequence"/>
</dbReference>
<keyword evidence="1" id="KW-0812">Transmembrane</keyword>
<evidence type="ECO:0000259" key="2">
    <source>
        <dbReference type="Pfam" id="PF14340"/>
    </source>
</evidence>
<dbReference type="Pfam" id="PF14340">
    <property type="entry name" value="DUF4395"/>
    <property type="match status" value="1"/>
</dbReference>
<feature type="transmembrane region" description="Helical" evidence="1">
    <location>
        <begin position="105"/>
        <end position="126"/>
    </location>
</feature>
<organism evidence="3 4">
    <name type="scientific">Salinithrix halophila</name>
    <dbReference type="NCBI Taxonomy" id="1485204"/>
    <lineage>
        <taxon>Bacteria</taxon>
        <taxon>Bacillati</taxon>
        <taxon>Bacillota</taxon>
        <taxon>Bacilli</taxon>
        <taxon>Bacillales</taxon>
        <taxon>Thermoactinomycetaceae</taxon>
        <taxon>Salinithrix</taxon>
    </lineage>
</organism>
<dbReference type="EMBL" id="JBHSAP010000015">
    <property type="protein sequence ID" value="MFC4077635.1"/>
    <property type="molecule type" value="Genomic_DNA"/>
</dbReference>